<feature type="transmembrane region" description="Helical" evidence="7">
    <location>
        <begin position="20"/>
        <end position="41"/>
    </location>
</feature>
<evidence type="ECO:0000256" key="3">
    <source>
        <dbReference type="ARBA" id="ARBA00022692"/>
    </source>
</evidence>
<feature type="transmembrane region" description="Helical" evidence="7">
    <location>
        <begin position="123"/>
        <end position="140"/>
    </location>
</feature>
<keyword evidence="9" id="KW-1185">Reference proteome</keyword>
<feature type="transmembrane region" description="Helical" evidence="7">
    <location>
        <begin position="182"/>
        <end position="208"/>
    </location>
</feature>
<comment type="subcellular location">
    <subcellularLocation>
        <location evidence="1">Cell membrane</location>
        <topology evidence="1">Multi-pass membrane protein</topology>
    </subcellularLocation>
</comment>
<dbReference type="OrthoDB" id="259025at2"/>
<evidence type="ECO:0000256" key="2">
    <source>
        <dbReference type="ARBA" id="ARBA00022475"/>
    </source>
</evidence>
<feature type="transmembrane region" description="Helical" evidence="7">
    <location>
        <begin position="228"/>
        <end position="249"/>
    </location>
</feature>
<proteinExistence type="predicted"/>
<dbReference type="EMBL" id="RQXX01000002">
    <property type="protein sequence ID" value="RVV98899.1"/>
    <property type="molecule type" value="Genomic_DNA"/>
</dbReference>
<evidence type="ECO:0000256" key="5">
    <source>
        <dbReference type="ARBA" id="ARBA00023136"/>
    </source>
</evidence>
<dbReference type="Proteomes" id="UP000285908">
    <property type="component" value="Unassembled WGS sequence"/>
</dbReference>
<keyword evidence="2" id="KW-1003">Cell membrane</keyword>
<sequence length="261" mass="27427">MTGWILQGTYCGPAPAPGGLWGAWNLDPPLLAALALMALVLRRSPAGLGAVGVLTLAFVSPLCALSAALFSARVVHHVLLVAVAAPLLAAAMAGMQPRVTQGERQSGDQIRTGLARGGHRPRGGAALPFVISTALLWGWHLPAAYDLALSDIAVYWAMQLTLLGSATWFWHAVRGSQRLPEAVLWALAGLMQMGFLGAILTFTPRALYSAHEVAPLAWGLTPLGDQQLGGLIMWVPAALPYLAIIALAARRSWDATAPRAA</sequence>
<comment type="caution">
    <text evidence="8">The sequence shown here is derived from an EMBL/GenBank/DDBJ whole genome shotgun (WGS) entry which is preliminary data.</text>
</comment>
<evidence type="ECO:0000313" key="8">
    <source>
        <dbReference type="EMBL" id="RVV98899.1"/>
    </source>
</evidence>
<evidence type="ECO:0000256" key="6">
    <source>
        <dbReference type="SAM" id="MobiDB-lite"/>
    </source>
</evidence>
<organism evidence="8 9">
    <name type="scientific">Mesobaculum littorinae</name>
    <dbReference type="NCBI Taxonomy" id="2486419"/>
    <lineage>
        <taxon>Bacteria</taxon>
        <taxon>Pseudomonadati</taxon>
        <taxon>Pseudomonadota</taxon>
        <taxon>Alphaproteobacteria</taxon>
        <taxon>Rhodobacterales</taxon>
        <taxon>Roseobacteraceae</taxon>
        <taxon>Mesobaculum</taxon>
    </lineage>
</organism>
<keyword evidence="3 7" id="KW-0812">Transmembrane</keyword>
<protein>
    <submittedName>
        <fullName evidence="8">Cytochrome c oxidase assembly protein</fullName>
    </submittedName>
</protein>
<feature type="transmembrane region" description="Helical" evidence="7">
    <location>
        <begin position="74"/>
        <end position="95"/>
    </location>
</feature>
<evidence type="ECO:0000256" key="4">
    <source>
        <dbReference type="ARBA" id="ARBA00022989"/>
    </source>
</evidence>
<keyword evidence="4 7" id="KW-1133">Transmembrane helix</keyword>
<accession>A0A438AJR0</accession>
<feature type="region of interest" description="Disordered" evidence="6">
    <location>
        <begin position="101"/>
        <end position="120"/>
    </location>
</feature>
<reference evidence="8 9" key="1">
    <citation type="submission" date="2018-11" db="EMBL/GenBank/DDBJ databases">
        <title>Mesobaculum littorinae gen. nov., sp. nov., isolated from Littorina scabra that represents a novel genus of the order Rhodobacteraceae.</title>
        <authorList>
            <person name="Li F."/>
        </authorList>
    </citation>
    <scope>NUCLEOTIDE SEQUENCE [LARGE SCALE GENOMIC DNA]</scope>
    <source>
        <strain evidence="8 9">M0103</strain>
    </source>
</reference>
<dbReference type="Pfam" id="PF09678">
    <property type="entry name" value="Caa3_CtaG"/>
    <property type="match status" value="1"/>
</dbReference>
<dbReference type="GO" id="GO:0005886">
    <property type="term" value="C:plasma membrane"/>
    <property type="evidence" value="ECO:0007669"/>
    <property type="project" value="UniProtKB-SubCell"/>
</dbReference>
<evidence type="ECO:0000256" key="1">
    <source>
        <dbReference type="ARBA" id="ARBA00004651"/>
    </source>
</evidence>
<feature type="transmembrane region" description="Helical" evidence="7">
    <location>
        <begin position="48"/>
        <end position="68"/>
    </location>
</feature>
<dbReference type="RefSeq" id="WP_127906133.1">
    <property type="nucleotide sequence ID" value="NZ_RQXX01000002.1"/>
</dbReference>
<dbReference type="InterPro" id="IPR019108">
    <property type="entry name" value="Caa3_assmbl_CtaG-rel"/>
</dbReference>
<feature type="transmembrane region" description="Helical" evidence="7">
    <location>
        <begin position="152"/>
        <end position="170"/>
    </location>
</feature>
<gene>
    <name evidence="8" type="ORF">EKE94_08400</name>
</gene>
<name>A0A438AJR0_9RHOB</name>
<evidence type="ECO:0000313" key="9">
    <source>
        <dbReference type="Proteomes" id="UP000285908"/>
    </source>
</evidence>
<dbReference type="AlphaFoldDB" id="A0A438AJR0"/>
<evidence type="ECO:0000256" key="7">
    <source>
        <dbReference type="SAM" id="Phobius"/>
    </source>
</evidence>
<keyword evidence="5 7" id="KW-0472">Membrane</keyword>